<dbReference type="InterPro" id="IPR036509">
    <property type="entry name" value="Met_Sox_Rdtase_MsrA_sf"/>
</dbReference>
<comment type="catalytic activity">
    <reaction evidence="6">
        <text>L-methionyl-[protein] + [thioredoxin]-disulfide + H2O = L-methionyl-(S)-S-oxide-[protein] + [thioredoxin]-dithiol</text>
        <dbReference type="Rhea" id="RHEA:14217"/>
        <dbReference type="Rhea" id="RHEA-COMP:10698"/>
        <dbReference type="Rhea" id="RHEA-COMP:10700"/>
        <dbReference type="Rhea" id="RHEA-COMP:12313"/>
        <dbReference type="Rhea" id="RHEA-COMP:12315"/>
        <dbReference type="ChEBI" id="CHEBI:15377"/>
        <dbReference type="ChEBI" id="CHEBI:16044"/>
        <dbReference type="ChEBI" id="CHEBI:29950"/>
        <dbReference type="ChEBI" id="CHEBI:44120"/>
        <dbReference type="ChEBI" id="CHEBI:50058"/>
        <dbReference type="EC" id="1.8.4.11"/>
    </reaction>
</comment>
<evidence type="ECO:0000256" key="5">
    <source>
        <dbReference type="ARBA" id="ARBA00030643"/>
    </source>
</evidence>
<evidence type="ECO:0000256" key="7">
    <source>
        <dbReference type="ARBA" id="ARBA00048782"/>
    </source>
</evidence>
<name>A0A9W8A224_9FUNG</name>
<dbReference type="HAMAP" id="MF_01401">
    <property type="entry name" value="MsrA"/>
    <property type="match status" value="1"/>
</dbReference>
<dbReference type="EMBL" id="JANBPU010000006">
    <property type="protein sequence ID" value="KAJ1921176.1"/>
    <property type="molecule type" value="Genomic_DNA"/>
</dbReference>
<proteinExistence type="inferred from homology"/>
<feature type="domain" description="Peptide methionine sulphoxide reductase MsrA" evidence="8">
    <location>
        <begin position="19"/>
        <end position="163"/>
    </location>
</feature>
<dbReference type="PANTHER" id="PTHR42799:SF2">
    <property type="entry name" value="MITOCHONDRIAL PEPTIDE METHIONINE SULFOXIDE REDUCTASE"/>
    <property type="match status" value="1"/>
</dbReference>
<dbReference type="AlphaFoldDB" id="A0A9W8A224"/>
<dbReference type="NCBIfam" id="TIGR00401">
    <property type="entry name" value="msrA"/>
    <property type="match status" value="1"/>
</dbReference>
<evidence type="ECO:0000256" key="1">
    <source>
        <dbReference type="ARBA" id="ARBA00005591"/>
    </source>
</evidence>
<comment type="catalytic activity">
    <reaction evidence="7">
        <text>[thioredoxin]-disulfide + L-methionine + H2O = L-methionine (S)-S-oxide + [thioredoxin]-dithiol</text>
        <dbReference type="Rhea" id="RHEA:19993"/>
        <dbReference type="Rhea" id="RHEA-COMP:10698"/>
        <dbReference type="Rhea" id="RHEA-COMP:10700"/>
        <dbReference type="ChEBI" id="CHEBI:15377"/>
        <dbReference type="ChEBI" id="CHEBI:29950"/>
        <dbReference type="ChEBI" id="CHEBI:50058"/>
        <dbReference type="ChEBI" id="CHEBI:57844"/>
        <dbReference type="ChEBI" id="CHEBI:58772"/>
        <dbReference type="EC" id="1.8.4.11"/>
    </reaction>
</comment>
<dbReference type="EC" id="1.8.4.11" evidence="2"/>
<dbReference type="Pfam" id="PF01625">
    <property type="entry name" value="PMSR"/>
    <property type="match status" value="1"/>
</dbReference>
<accession>A0A9W8A224</accession>
<dbReference type="Proteomes" id="UP001150538">
    <property type="component" value="Unassembled WGS sequence"/>
</dbReference>
<dbReference type="Gene3D" id="3.30.1060.10">
    <property type="entry name" value="Peptide methionine sulphoxide reductase MsrA"/>
    <property type="match status" value="1"/>
</dbReference>
<dbReference type="PANTHER" id="PTHR42799">
    <property type="entry name" value="MITOCHONDRIAL PEPTIDE METHIONINE SULFOXIDE REDUCTASE"/>
    <property type="match status" value="1"/>
</dbReference>
<reference evidence="9" key="1">
    <citation type="submission" date="2022-07" db="EMBL/GenBank/DDBJ databases">
        <title>Phylogenomic reconstructions and comparative analyses of Kickxellomycotina fungi.</title>
        <authorList>
            <person name="Reynolds N.K."/>
            <person name="Stajich J.E."/>
            <person name="Barry K."/>
            <person name="Grigoriev I.V."/>
            <person name="Crous P."/>
            <person name="Smith M.E."/>
        </authorList>
    </citation>
    <scope>NUCLEOTIDE SEQUENCE</scope>
    <source>
        <strain evidence="9">NBRC 100468</strain>
    </source>
</reference>
<comment type="similarity">
    <text evidence="1">Belongs to the MsrA Met sulfoxide reductase family.</text>
</comment>
<dbReference type="InterPro" id="IPR002569">
    <property type="entry name" value="Met_Sox_Rdtase_MsrA_dom"/>
</dbReference>
<keyword evidence="10" id="KW-1185">Reference proteome</keyword>
<dbReference type="GO" id="GO:0008113">
    <property type="term" value="F:peptide-methionine (S)-S-oxide reductase activity"/>
    <property type="evidence" value="ECO:0007669"/>
    <property type="project" value="UniProtKB-EC"/>
</dbReference>
<evidence type="ECO:0000256" key="2">
    <source>
        <dbReference type="ARBA" id="ARBA00012502"/>
    </source>
</evidence>
<dbReference type="GO" id="GO:0034599">
    <property type="term" value="P:cellular response to oxidative stress"/>
    <property type="evidence" value="ECO:0007669"/>
    <property type="project" value="TreeGrafter"/>
</dbReference>
<evidence type="ECO:0000256" key="6">
    <source>
        <dbReference type="ARBA" id="ARBA00047806"/>
    </source>
</evidence>
<evidence type="ECO:0000259" key="8">
    <source>
        <dbReference type="Pfam" id="PF01625"/>
    </source>
</evidence>
<dbReference type="OrthoDB" id="77405at2759"/>
<sequence length="180" mass="19814">MSSNSFPSAIKKSSPSTEQATFAAGCFWSVELAFQRINGVLQTQVGYTGGDVKDPNYRNVCSGTTNHAESVLIEYDPKVVKYSDLLNAFWNKHDPTQGNRQGNDVGSQYRSAIFYHSPEQKAEAEASKKSVASKLGKTVTTQIAEASTFYPAEEYHQRYLEKGGQCAAKGCKDRIMCYGI</sequence>
<protein>
    <recommendedName>
        <fullName evidence="2">peptide-methionine (S)-S-oxide reductase</fullName>
        <ecNumber evidence="2">1.8.4.11</ecNumber>
    </recommendedName>
    <alternativeName>
        <fullName evidence="5">Peptide-methionine (S)-S-oxide reductase</fullName>
    </alternativeName>
    <alternativeName>
        <fullName evidence="4">Protein-methionine-S-oxide reductase</fullName>
    </alternativeName>
</protein>
<dbReference type="SUPFAM" id="SSF55068">
    <property type="entry name" value="Peptide methionine sulfoxide reductase"/>
    <property type="match status" value="1"/>
</dbReference>
<evidence type="ECO:0000256" key="3">
    <source>
        <dbReference type="ARBA" id="ARBA00023002"/>
    </source>
</evidence>
<organism evidence="9 10">
    <name type="scientific">Mycoemilia scoparia</name>
    <dbReference type="NCBI Taxonomy" id="417184"/>
    <lineage>
        <taxon>Eukaryota</taxon>
        <taxon>Fungi</taxon>
        <taxon>Fungi incertae sedis</taxon>
        <taxon>Zoopagomycota</taxon>
        <taxon>Kickxellomycotina</taxon>
        <taxon>Kickxellomycetes</taxon>
        <taxon>Kickxellales</taxon>
        <taxon>Kickxellaceae</taxon>
        <taxon>Mycoemilia</taxon>
    </lineage>
</organism>
<evidence type="ECO:0000313" key="9">
    <source>
        <dbReference type="EMBL" id="KAJ1921176.1"/>
    </source>
</evidence>
<comment type="caution">
    <text evidence="9">The sequence shown here is derived from an EMBL/GenBank/DDBJ whole genome shotgun (WGS) entry which is preliminary data.</text>
</comment>
<dbReference type="InterPro" id="IPR050162">
    <property type="entry name" value="MsrA_MetSO_reductase"/>
</dbReference>
<evidence type="ECO:0000313" key="10">
    <source>
        <dbReference type="Proteomes" id="UP001150538"/>
    </source>
</evidence>
<evidence type="ECO:0000256" key="4">
    <source>
        <dbReference type="ARBA" id="ARBA00030273"/>
    </source>
</evidence>
<dbReference type="FunFam" id="3.30.1060.10:FF:000002">
    <property type="entry name" value="Peptide methionine sulfoxide reductase"/>
    <property type="match status" value="1"/>
</dbReference>
<gene>
    <name evidence="9" type="ORF">H4219_000774</name>
</gene>
<keyword evidence="3" id="KW-0560">Oxidoreductase</keyword>
<dbReference type="GO" id="GO:0005737">
    <property type="term" value="C:cytoplasm"/>
    <property type="evidence" value="ECO:0007669"/>
    <property type="project" value="TreeGrafter"/>
</dbReference>